<evidence type="ECO:0000256" key="1">
    <source>
        <dbReference type="SAM" id="MobiDB-lite"/>
    </source>
</evidence>
<feature type="compositionally biased region" description="Basic and acidic residues" evidence="1">
    <location>
        <begin position="146"/>
        <end position="155"/>
    </location>
</feature>
<sequence>MNPLDYAVNNIDRLLQVPVSSYPAFLWKFYLDNLWYYSPESWVAKTANTARVLAILVALPIVILGLLDIASYGIARTLGVIDDVKASTSDVASVHVDHTTSEESASNIEPSDTDDAASPARSDEDSYSSPIAPGIAYLSTEDYSASDEHVADHASHNVKTTDSVHDMNSVPPESVLASGDTQASTTVPVGNLHQRQVRGAVYDP</sequence>
<feature type="region of interest" description="Disordered" evidence="1">
    <location>
        <begin position="95"/>
        <end position="131"/>
    </location>
</feature>
<evidence type="ECO:0000256" key="2">
    <source>
        <dbReference type="SAM" id="Phobius"/>
    </source>
</evidence>
<dbReference type="OrthoDB" id="3363417at2759"/>
<keyword evidence="4" id="KW-1185">Reference proteome</keyword>
<proteinExistence type="predicted"/>
<feature type="region of interest" description="Disordered" evidence="1">
    <location>
        <begin position="146"/>
        <end position="204"/>
    </location>
</feature>
<protein>
    <submittedName>
        <fullName evidence="3">Uncharacterized protein</fullName>
    </submittedName>
</protein>
<organism evidence="3 4">
    <name type="scientific">Amanita thiersii Skay4041</name>
    <dbReference type="NCBI Taxonomy" id="703135"/>
    <lineage>
        <taxon>Eukaryota</taxon>
        <taxon>Fungi</taxon>
        <taxon>Dikarya</taxon>
        <taxon>Basidiomycota</taxon>
        <taxon>Agaricomycotina</taxon>
        <taxon>Agaricomycetes</taxon>
        <taxon>Agaricomycetidae</taxon>
        <taxon>Agaricales</taxon>
        <taxon>Pluteineae</taxon>
        <taxon>Amanitaceae</taxon>
        <taxon>Amanita</taxon>
    </lineage>
</organism>
<dbReference type="AlphaFoldDB" id="A0A2A9NUQ6"/>
<feature type="compositionally biased region" description="Polar residues" evidence="1">
    <location>
        <begin position="179"/>
        <end position="188"/>
    </location>
</feature>
<keyword evidence="2" id="KW-0812">Transmembrane</keyword>
<gene>
    <name evidence="3" type="ORF">AMATHDRAFT_45291</name>
</gene>
<feature type="transmembrane region" description="Helical" evidence="2">
    <location>
        <begin position="52"/>
        <end position="75"/>
    </location>
</feature>
<evidence type="ECO:0000313" key="3">
    <source>
        <dbReference type="EMBL" id="PFH53838.1"/>
    </source>
</evidence>
<keyword evidence="2" id="KW-0472">Membrane</keyword>
<keyword evidence="2" id="KW-1133">Transmembrane helix</keyword>
<dbReference type="Proteomes" id="UP000242287">
    <property type="component" value="Unassembled WGS sequence"/>
</dbReference>
<evidence type="ECO:0000313" key="4">
    <source>
        <dbReference type="Proteomes" id="UP000242287"/>
    </source>
</evidence>
<name>A0A2A9NUQ6_9AGAR</name>
<dbReference type="EMBL" id="KZ301972">
    <property type="protein sequence ID" value="PFH53838.1"/>
    <property type="molecule type" value="Genomic_DNA"/>
</dbReference>
<reference evidence="3 4" key="1">
    <citation type="submission" date="2014-02" db="EMBL/GenBank/DDBJ databases">
        <title>Transposable element dynamics among asymbiotic and ectomycorrhizal Amanita fungi.</title>
        <authorList>
            <consortium name="DOE Joint Genome Institute"/>
            <person name="Hess J."/>
            <person name="Skrede I."/>
            <person name="Wolfe B."/>
            <person name="LaButti K."/>
            <person name="Ohm R.A."/>
            <person name="Grigoriev I.V."/>
            <person name="Pringle A."/>
        </authorList>
    </citation>
    <scope>NUCLEOTIDE SEQUENCE [LARGE SCALE GENOMIC DNA]</scope>
    <source>
        <strain evidence="3 4">SKay4041</strain>
    </source>
</reference>
<accession>A0A2A9NUQ6</accession>